<evidence type="ECO:0000313" key="2">
    <source>
        <dbReference type="EMBL" id="MBZ2206980.1"/>
    </source>
</evidence>
<name>A0ABS7SLC6_9BURK</name>
<reference evidence="2 3" key="1">
    <citation type="submission" date="2021-01" db="EMBL/GenBank/DDBJ databases">
        <authorList>
            <person name="Ruan W."/>
            <person name="Khan S.A."/>
            <person name="Jeon C.O."/>
        </authorList>
    </citation>
    <scope>NUCLEOTIDE SEQUENCE [LARGE SCALE GENOMIC DNA]</scope>
    <source>
        <strain evidence="2 3">R798</strain>
    </source>
</reference>
<dbReference type="InterPro" id="IPR018763">
    <property type="entry name" value="DUF2334"/>
</dbReference>
<evidence type="ECO:0000256" key="1">
    <source>
        <dbReference type="SAM" id="MobiDB-lite"/>
    </source>
</evidence>
<keyword evidence="3" id="KW-1185">Reference proteome</keyword>
<protein>
    <submittedName>
        <fullName evidence="2">Polysaccharide deacetylase family protein</fullName>
    </submittedName>
</protein>
<feature type="region of interest" description="Disordered" evidence="1">
    <location>
        <begin position="1"/>
        <end position="25"/>
    </location>
</feature>
<feature type="compositionally biased region" description="Basic and acidic residues" evidence="1">
    <location>
        <begin position="14"/>
        <end position="25"/>
    </location>
</feature>
<dbReference type="Proteomes" id="UP000809349">
    <property type="component" value="Unassembled WGS sequence"/>
</dbReference>
<sequence>MPACSPRVNGRNSKRSESLLQNEEHDPGSVCVSIHDVAPDTWAECEVLMQAVRAVADIPLTWLVIPHYRGSGRRSQALETTLERMLAHGHELALHGYTHIDDGAARAGPFSALLRTVYTEGEGEFAAIDEQDARRRIALGLEWFRERGWPVHGFVAPAWLIGPKAWQAVHTFPFLYTTTFAHFHLLERDRQVFSPSLVYAARNKGGRALSPMAASTTAYLLRCAPLVRLSLHPRDAHHPALVRHAQGLIARLLDSRMPLTKAAFARTYQ</sequence>
<reference evidence="2 3" key="2">
    <citation type="submission" date="2021-08" db="EMBL/GenBank/DDBJ databases">
        <title>Massilia sp. R798.</title>
        <authorList>
            <person name="Baek J.H."/>
            <person name="Jung H.S."/>
            <person name="Kim K.R."/>
            <person name="Jeon C.O."/>
        </authorList>
    </citation>
    <scope>NUCLEOTIDE SEQUENCE [LARGE SCALE GENOMIC DNA]</scope>
    <source>
        <strain evidence="2 3">R798</strain>
    </source>
</reference>
<proteinExistence type="predicted"/>
<dbReference type="SUPFAM" id="SSF88713">
    <property type="entry name" value="Glycoside hydrolase/deacetylase"/>
    <property type="match status" value="1"/>
</dbReference>
<gene>
    <name evidence="2" type="ORF">I4X03_006880</name>
</gene>
<dbReference type="InterPro" id="IPR011330">
    <property type="entry name" value="Glyco_hydro/deAcase_b/a-brl"/>
</dbReference>
<dbReference type="Gene3D" id="3.20.20.370">
    <property type="entry name" value="Glycoside hydrolase/deacetylase"/>
    <property type="match status" value="1"/>
</dbReference>
<comment type="caution">
    <text evidence="2">The sequence shown here is derived from an EMBL/GenBank/DDBJ whole genome shotgun (WGS) entry which is preliminary data.</text>
</comment>
<accession>A0ABS7SLC6</accession>
<organism evidence="2 3">
    <name type="scientific">Massilia soli</name>
    <dbReference type="NCBI Taxonomy" id="2792854"/>
    <lineage>
        <taxon>Bacteria</taxon>
        <taxon>Pseudomonadati</taxon>
        <taxon>Pseudomonadota</taxon>
        <taxon>Betaproteobacteria</taxon>
        <taxon>Burkholderiales</taxon>
        <taxon>Oxalobacteraceae</taxon>
        <taxon>Telluria group</taxon>
        <taxon>Massilia</taxon>
    </lineage>
</organism>
<dbReference type="EMBL" id="JAFBIL020000002">
    <property type="protein sequence ID" value="MBZ2206980.1"/>
    <property type="molecule type" value="Genomic_DNA"/>
</dbReference>
<evidence type="ECO:0000313" key="3">
    <source>
        <dbReference type="Proteomes" id="UP000809349"/>
    </source>
</evidence>
<dbReference type="CDD" id="cd11374">
    <property type="entry name" value="CE4_u10"/>
    <property type="match status" value="1"/>
</dbReference>
<dbReference type="Pfam" id="PF10096">
    <property type="entry name" value="DUF2334"/>
    <property type="match status" value="1"/>
</dbReference>